<comment type="caution">
    <text evidence="2">The sequence shown here is derived from an EMBL/GenBank/DDBJ whole genome shotgun (WGS) entry which is preliminary data.</text>
</comment>
<dbReference type="InterPro" id="IPR026287">
    <property type="entry name" value="SoFic-like"/>
</dbReference>
<dbReference type="Pfam" id="PF02661">
    <property type="entry name" value="Fic"/>
    <property type="match status" value="1"/>
</dbReference>
<dbReference type="EMBL" id="JAHBCL010000087">
    <property type="protein sequence ID" value="MBS7528864.1"/>
    <property type="molecule type" value="Genomic_DNA"/>
</dbReference>
<accession>A0ABS5PUM5</accession>
<dbReference type="InterPro" id="IPR025758">
    <property type="entry name" value="Fic/DOC_N"/>
</dbReference>
<dbReference type="PANTHER" id="PTHR13504:SF35">
    <property type="entry name" value="PROTEIN ADENYLYLTRANSFERASE SOFIC"/>
    <property type="match status" value="1"/>
</dbReference>
<proteinExistence type="predicted"/>
<evidence type="ECO:0000313" key="2">
    <source>
        <dbReference type="EMBL" id="MBS7528864.1"/>
    </source>
</evidence>
<dbReference type="SUPFAM" id="SSF140931">
    <property type="entry name" value="Fic-like"/>
    <property type="match status" value="1"/>
</dbReference>
<reference evidence="2 3" key="1">
    <citation type="submission" date="2021-05" db="EMBL/GenBank/DDBJ databases">
        <title>Fusibacter ferrireducens sp. nov., an anaerobic, sulfur- and Fe-reducing bacterium isolated from the mangrove sediment.</title>
        <authorList>
            <person name="Qiu D."/>
        </authorList>
    </citation>
    <scope>NUCLEOTIDE SEQUENCE [LARGE SCALE GENOMIC DNA]</scope>
    <source>
        <strain evidence="2 3">DSM 12116</strain>
    </source>
</reference>
<dbReference type="InterPro" id="IPR048770">
    <property type="entry name" value="SoFic-like_C"/>
</dbReference>
<organism evidence="2 3">
    <name type="scientific">Fusibacter paucivorans</name>
    <dbReference type="NCBI Taxonomy" id="76009"/>
    <lineage>
        <taxon>Bacteria</taxon>
        <taxon>Bacillati</taxon>
        <taxon>Bacillota</taxon>
        <taxon>Clostridia</taxon>
        <taxon>Eubacteriales</taxon>
        <taxon>Eubacteriales Family XII. Incertae Sedis</taxon>
        <taxon>Fusibacter</taxon>
    </lineage>
</organism>
<sequence>MSNKLDLLPPKFNGSVIDIETKSILREAAKANKKLAELKGYSEIVPNKNILINAITINEAKESSEIENIITTHDELFTALSKSDVLLGRAKEVINYKEALWKGIDLILERGILTTNMIAEVQSVIEKNKAGIRKQGGTKLVNERTGEVVYTPPETETEIRDLLSNLEKYINEDDEIDSLIKLAVIHYQFESIHPFYDGNGRTGRILNELYLVMKGLLDSPILYLSKYILSTKNEYYKLLNGIHNEGNWEDWILYILKGIQETSEKSLMILKQINKLIDDTSDEIRQKHPKIYSKELVEIIFTEFYTRINNVETGLNVTRKTASNYLNDLAESGILKTEIRGKDKLFINIKLMDIMRTM</sequence>
<name>A0ABS5PUM5_9FIRM</name>
<dbReference type="PANTHER" id="PTHR13504">
    <property type="entry name" value="FIDO DOMAIN-CONTAINING PROTEIN DDB_G0283145"/>
    <property type="match status" value="1"/>
</dbReference>
<dbReference type="Proteomes" id="UP000746471">
    <property type="component" value="Unassembled WGS sequence"/>
</dbReference>
<dbReference type="InterPro" id="IPR036597">
    <property type="entry name" value="Fido-like_dom_sf"/>
</dbReference>
<gene>
    <name evidence="2" type="ORF">KHM83_19535</name>
</gene>
<dbReference type="Pfam" id="PF13784">
    <property type="entry name" value="Fic_N"/>
    <property type="match status" value="1"/>
</dbReference>
<keyword evidence="3" id="KW-1185">Reference proteome</keyword>
<dbReference type="Pfam" id="PF21248">
    <property type="entry name" value="SoFic-like_C"/>
    <property type="match status" value="1"/>
</dbReference>
<evidence type="ECO:0000313" key="3">
    <source>
        <dbReference type="Proteomes" id="UP000746471"/>
    </source>
</evidence>
<dbReference type="InterPro" id="IPR003812">
    <property type="entry name" value="Fido"/>
</dbReference>
<evidence type="ECO:0000259" key="1">
    <source>
        <dbReference type="PROSITE" id="PS51459"/>
    </source>
</evidence>
<dbReference type="PIRSF" id="PIRSF038925">
    <property type="entry name" value="AMP-prot_trans"/>
    <property type="match status" value="1"/>
</dbReference>
<feature type="domain" description="Fido" evidence="1">
    <location>
        <begin position="113"/>
        <end position="257"/>
    </location>
</feature>
<dbReference type="Gene3D" id="1.10.3290.10">
    <property type="entry name" value="Fido-like domain"/>
    <property type="match status" value="1"/>
</dbReference>
<dbReference type="InterPro" id="IPR040198">
    <property type="entry name" value="Fido_containing"/>
</dbReference>
<protein>
    <submittedName>
        <fullName evidence="2">Fic family protein</fullName>
    </submittedName>
</protein>
<dbReference type="PROSITE" id="PS51459">
    <property type="entry name" value="FIDO"/>
    <property type="match status" value="1"/>
</dbReference>
<dbReference type="RefSeq" id="WP_213238719.1">
    <property type="nucleotide sequence ID" value="NZ_JAHBCL010000087.1"/>
</dbReference>